<proteinExistence type="predicted"/>
<evidence type="ECO:0000313" key="1">
    <source>
        <dbReference type="EMBL" id="PSL20816.1"/>
    </source>
</evidence>
<dbReference type="OrthoDB" id="9800027at2"/>
<dbReference type="Proteomes" id="UP000241964">
    <property type="component" value="Unassembled WGS sequence"/>
</dbReference>
<dbReference type="InterPro" id="IPR025336">
    <property type="entry name" value="SCO4226-like"/>
</dbReference>
<organism evidence="1 2">
    <name type="scientific">Dyadobacter jiangsuensis</name>
    <dbReference type="NCBI Taxonomy" id="1591085"/>
    <lineage>
        <taxon>Bacteria</taxon>
        <taxon>Pseudomonadati</taxon>
        <taxon>Bacteroidota</taxon>
        <taxon>Cytophagia</taxon>
        <taxon>Cytophagales</taxon>
        <taxon>Spirosomataceae</taxon>
        <taxon>Dyadobacter</taxon>
    </lineage>
</organism>
<reference evidence="1 2" key="1">
    <citation type="submission" date="2018-03" db="EMBL/GenBank/DDBJ databases">
        <title>Genomic Encyclopedia of Archaeal and Bacterial Type Strains, Phase II (KMG-II): from individual species to whole genera.</title>
        <authorList>
            <person name="Goeker M."/>
        </authorList>
    </citation>
    <scope>NUCLEOTIDE SEQUENCE [LARGE SCALE GENOMIC DNA]</scope>
    <source>
        <strain evidence="1 2">DSM 29057</strain>
    </source>
</reference>
<protein>
    <submittedName>
        <fullName evidence="1">Uncharacterized protein DUF4242</fullName>
    </submittedName>
</protein>
<name>A0A2P8FGG6_9BACT</name>
<dbReference type="RefSeq" id="WP_106599365.1">
    <property type="nucleotide sequence ID" value="NZ_PYAS01000023.1"/>
</dbReference>
<comment type="caution">
    <text evidence="1">The sequence shown here is derived from an EMBL/GenBank/DDBJ whole genome shotgun (WGS) entry which is preliminary data.</text>
</comment>
<sequence>MKKFLIERDIEGLGNLSIQQLQNISQASCQVVSELGAPYHWIQSFVTDNKLYCIHIAESEQVVREHARIGNFPVNFIAEVKTIIDPTTSSVP</sequence>
<accession>A0A2P8FGG6</accession>
<gene>
    <name evidence="1" type="ORF">CLV60_12360</name>
</gene>
<keyword evidence="2" id="KW-1185">Reference proteome</keyword>
<dbReference type="Pfam" id="PF14026">
    <property type="entry name" value="SCO4226-like"/>
    <property type="match status" value="1"/>
</dbReference>
<dbReference type="AlphaFoldDB" id="A0A2P8FGG6"/>
<evidence type="ECO:0000313" key="2">
    <source>
        <dbReference type="Proteomes" id="UP000241964"/>
    </source>
</evidence>
<dbReference type="EMBL" id="PYAS01000023">
    <property type="protein sequence ID" value="PSL20816.1"/>
    <property type="molecule type" value="Genomic_DNA"/>
</dbReference>